<evidence type="ECO:0000259" key="1">
    <source>
        <dbReference type="Pfam" id="PF13546"/>
    </source>
</evidence>
<dbReference type="InterPro" id="IPR038721">
    <property type="entry name" value="IS701-like_DDE_dom"/>
</dbReference>
<keyword evidence="3" id="KW-1185">Reference proteome</keyword>
<dbReference type="InterPro" id="IPR012337">
    <property type="entry name" value="RNaseH-like_sf"/>
</dbReference>
<dbReference type="SUPFAM" id="SSF53098">
    <property type="entry name" value="Ribonuclease H-like"/>
    <property type="match status" value="1"/>
</dbReference>
<dbReference type="RefSeq" id="WP_268614527.1">
    <property type="nucleotide sequence ID" value="NZ_JAMDMX010000022.1"/>
</dbReference>
<name>A0ABT4GA07_9BACL</name>
<reference evidence="2 3" key="1">
    <citation type="submission" date="2022-05" db="EMBL/GenBank/DDBJ databases">
        <title>Genome Sequencing of Bee-Associated Microbes.</title>
        <authorList>
            <person name="Dunlap C."/>
        </authorList>
    </citation>
    <scope>NUCLEOTIDE SEQUENCE [LARGE SCALE GENOMIC DNA]</scope>
    <source>
        <strain evidence="2 3">NRRL B-14421</strain>
    </source>
</reference>
<organism evidence="2 3">
    <name type="scientific">Paenibacillus alginolyticus</name>
    <dbReference type="NCBI Taxonomy" id="59839"/>
    <lineage>
        <taxon>Bacteria</taxon>
        <taxon>Bacillati</taxon>
        <taxon>Bacillota</taxon>
        <taxon>Bacilli</taxon>
        <taxon>Bacillales</taxon>
        <taxon>Paenibacillaceae</taxon>
        <taxon>Paenibacillus</taxon>
    </lineage>
</organism>
<feature type="domain" description="Transposase IS701-like DDE" evidence="1">
    <location>
        <begin position="3"/>
        <end position="233"/>
    </location>
</feature>
<gene>
    <name evidence="2" type="ORF">M5X19_08540</name>
</gene>
<proteinExistence type="predicted"/>
<sequence length="316" mass="35574">MLVVGFMLRSDHLGVTSVIRDLALNSRCYETLIHFFRSSAWSLESLRTTWIQVVHKTAPLLVVDNRVVLVGDGMKQTKEGRRMPGVKKLHQESENSSKGEYIFGHLFGAIGILAGTPQKWFCLPLFMNLQDGVKTILGWRKVDGEKEQPSHVVQMIEQGFAAAQIFGNALLLLDRYFLTVPALERLNAFHHASTARMHLVTKAKANVVAYEHPATKKPGRGRPPKKGKAIKLKDVFKTHAADFQAVTLTLYGKEETVQFLCLDLLWGQGLYQELRFVLVQRGGQCSIVVSTDLTLAATDIIRLYGYRFKIECTFEK</sequence>
<dbReference type="Pfam" id="PF13546">
    <property type="entry name" value="DDE_5"/>
    <property type="match status" value="1"/>
</dbReference>
<protein>
    <submittedName>
        <fullName evidence="2">Transposase</fullName>
    </submittedName>
</protein>
<comment type="caution">
    <text evidence="2">The sequence shown here is derived from an EMBL/GenBank/DDBJ whole genome shotgun (WGS) entry which is preliminary data.</text>
</comment>
<dbReference type="EMBL" id="JAMDMX010000022">
    <property type="protein sequence ID" value="MCY9692943.1"/>
    <property type="molecule type" value="Genomic_DNA"/>
</dbReference>
<accession>A0ABT4GA07</accession>
<dbReference type="Proteomes" id="UP001527099">
    <property type="component" value="Unassembled WGS sequence"/>
</dbReference>
<evidence type="ECO:0000313" key="3">
    <source>
        <dbReference type="Proteomes" id="UP001527099"/>
    </source>
</evidence>
<evidence type="ECO:0000313" key="2">
    <source>
        <dbReference type="EMBL" id="MCY9692943.1"/>
    </source>
</evidence>